<dbReference type="InterPro" id="IPR036909">
    <property type="entry name" value="Cyt_c-like_dom_sf"/>
</dbReference>
<dbReference type="PROSITE" id="PS51007">
    <property type="entry name" value="CYTC"/>
    <property type="match status" value="1"/>
</dbReference>
<evidence type="ECO:0000256" key="4">
    <source>
        <dbReference type="PROSITE-ProRule" id="PRU00433"/>
    </source>
</evidence>
<dbReference type="AlphaFoldDB" id="A0AA51UKF7"/>
<dbReference type="SUPFAM" id="SSF46626">
    <property type="entry name" value="Cytochrome c"/>
    <property type="match status" value="1"/>
</dbReference>
<dbReference type="Pfam" id="PF00034">
    <property type="entry name" value="Cytochrom_C"/>
    <property type="match status" value="1"/>
</dbReference>
<keyword evidence="2 4" id="KW-0479">Metal-binding</keyword>
<dbReference type="KEGG" id="mseb:RE474_13360"/>
<feature type="domain" description="Cytochrome c" evidence="5">
    <location>
        <begin position="60"/>
        <end position="164"/>
    </location>
</feature>
<reference evidence="6 7" key="1">
    <citation type="submission" date="2023-08" db="EMBL/GenBank/DDBJ databases">
        <title>Methanolobus mangrovi sp. nov. and Methanolobus sediminis sp. nov, two novel methylotrophic methanogens isolated from mangrove sediments in China.</title>
        <authorList>
            <person name="Zhou J."/>
        </authorList>
    </citation>
    <scope>NUCLEOTIDE SEQUENCE [LARGE SCALE GENOMIC DNA]</scope>
    <source>
        <strain evidence="6 7">FTZ6</strain>
    </source>
</reference>
<dbReference type="Gene3D" id="1.10.760.10">
    <property type="entry name" value="Cytochrome c-like domain"/>
    <property type="match status" value="1"/>
</dbReference>
<dbReference type="GO" id="GO:0009055">
    <property type="term" value="F:electron transfer activity"/>
    <property type="evidence" value="ECO:0007669"/>
    <property type="project" value="InterPro"/>
</dbReference>
<keyword evidence="3 4" id="KW-0408">Iron</keyword>
<dbReference type="GO" id="GO:0046872">
    <property type="term" value="F:metal ion binding"/>
    <property type="evidence" value="ECO:0007669"/>
    <property type="project" value="UniProtKB-KW"/>
</dbReference>
<keyword evidence="1 4" id="KW-0349">Heme</keyword>
<gene>
    <name evidence="6" type="ORF">RE474_13360</name>
</gene>
<dbReference type="RefSeq" id="WP_309310858.1">
    <property type="nucleotide sequence ID" value="NZ_CP133592.1"/>
</dbReference>
<sequence>MPGYNQPGGMMGQGYYGEGGMMGAGYYSENGTMGSGYIYPYGVDLKTNFTSNGEMIYYTGYNESGQKIAFTYGPNWLYVHGGSCVNCHGVDGKGGVPVMMAYTIPADITYSTLTTGDEVFTDEDIKAAIRDGVDPEGEQIDLVMPRWQMSDADLNDILEYLKVI</sequence>
<evidence type="ECO:0000256" key="1">
    <source>
        <dbReference type="ARBA" id="ARBA00022617"/>
    </source>
</evidence>
<evidence type="ECO:0000259" key="5">
    <source>
        <dbReference type="PROSITE" id="PS51007"/>
    </source>
</evidence>
<evidence type="ECO:0000313" key="6">
    <source>
        <dbReference type="EMBL" id="WMW25050.1"/>
    </source>
</evidence>
<name>A0AA51UKF7_9EURY</name>
<evidence type="ECO:0000256" key="2">
    <source>
        <dbReference type="ARBA" id="ARBA00022723"/>
    </source>
</evidence>
<evidence type="ECO:0000256" key="3">
    <source>
        <dbReference type="ARBA" id="ARBA00023004"/>
    </source>
</evidence>
<proteinExistence type="predicted"/>
<accession>A0AA51UKF7</accession>
<dbReference type="GO" id="GO:0020037">
    <property type="term" value="F:heme binding"/>
    <property type="evidence" value="ECO:0007669"/>
    <property type="project" value="InterPro"/>
</dbReference>
<organism evidence="6 7">
    <name type="scientific">Methanolobus sediminis</name>
    <dbReference type="NCBI Taxonomy" id="3072978"/>
    <lineage>
        <taxon>Archaea</taxon>
        <taxon>Methanobacteriati</taxon>
        <taxon>Methanobacteriota</taxon>
        <taxon>Stenosarchaea group</taxon>
        <taxon>Methanomicrobia</taxon>
        <taxon>Methanosarcinales</taxon>
        <taxon>Methanosarcinaceae</taxon>
        <taxon>Methanolobus</taxon>
    </lineage>
</organism>
<dbReference type="Proteomes" id="UP001182908">
    <property type="component" value="Chromosome"/>
</dbReference>
<dbReference type="EMBL" id="CP133592">
    <property type="protein sequence ID" value="WMW25050.1"/>
    <property type="molecule type" value="Genomic_DNA"/>
</dbReference>
<protein>
    <submittedName>
        <fullName evidence="6">Cytochrome c</fullName>
    </submittedName>
</protein>
<dbReference type="GeneID" id="84233723"/>
<evidence type="ECO:0000313" key="7">
    <source>
        <dbReference type="Proteomes" id="UP001182908"/>
    </source>
</evidence>
<dbReference type="InterPro" id="IPR009056">
    <property type="entry name" value="Cyt_c-like_dom"/>
</dbReference>
<keyword evidence="7" id="KW-1185">Reference proteome</keyword>